<dbReference type="EMBL" id="LT629750">
    <property type="protein sequence ID" value="SDS65707.1"/>
    <property type="molecule type" value="Genomic_DNA"/>
</dbReference>
<dbReference type="AlphaFoldDB" id="A0A1H1TZQ4"/>
<proteinExistence type="inferred from homology"/>
<evidence type="ECO:0000313" key="5">
    <source>
        <dbReference type="Proteomes" id="UP000243904"/>
    </source>
</evidence>
<dbReference type="PROSITE" id="PS00086">
    <property type="entry name" value="CYTOCHROME_P450"/>
    <property type="match status" value="1"/>
</dbReference>
<comment type="cofactor">
    <cofactor evidence="1">
        <name>heme</name>
        <dbReference type="ChEBI" id="CHEBI:30413"/>
    </cofactor>
</comment>
<evidence type="ECO:0000256" key="3">
    <source>
        <dbReference type="RuleBase" id="RU000461"/>
    </source>
</evidence>
<keyword evidence="3" id="KW-0408">Iron</keyword>
<dbReference type="GO" id="GO:0005506">
    <property type="term" value="F:iron ion binding"/>
    <property type="evidence" value="ECO:0007669"/>
    <property type="project" value="InterPro"/>
</dbReference>
<dbReference type="PANTHER" id="PTHR46696:SF1">
    <property type="entry name" value="CYTOCHROME P450 YJIB-RELATED"/>
    <property type="match status" value="1"/>
</dbReference>
<dbReference type="GO" id="GO:0016705">
    <property type="term" value="F:oxidoreductase activity, acting on paired donors, with incorporation or reduction of molecular oxygen"/>
    <property type="evidence" value="ECO:0007669"/>
    <property type="project" value="InterPro"/>
</dbReference>
<dbReference type="Gene3D" id="1.10.630.10">
    <property type="entry name" value="Cytochrome P450"/>
    <property type="match status" value="1"/>
</dbReference>
<dbReference type="InterPro" id="IPR036396">
    <property type="entry name" value="Cyt_P450_sf"/>
</dbReference>
<keyword evidence="5" id="KW-1185">Reference proteome</keyword>
<evidence type="ECO:0008006" key="6">
    <source>
        <dbReference type="Google" id="ProtNLM"/>
    </source>
</evidence>
<keyword evidence="3" id="KW-0479">Metal-binding</keyword>
<name>A0A1H1TZQ4_9BRAD</name>
<dbReference type="SUPFAM" id="SSF48264">
    <property type="entry name" value="Cytochrome P450"/>
    <property type="match status" value="1"/>
</dbReference>
<keyword evidence="3" id="KW-0349">Heme</keyword>
<evidence type="ECO:0000313" key="4">
    <source>
        <dbReference type="EMBL" id="SDS65707.1"/>
    </source>
</evidence>
<comment type="similarity">
    <text evidence="2 3">Belongs to the cytochrome P450 family.</text>
</comment>
<keyword evidence="3" id="KW-0560">Oxidoreductase</keyword>
<reference evidence="5" key="1">
    <citation type="submission" date="2016-10" db="EMBL/GenBank/DDBJ databases">
        <authorList>
            <person name="Varghese N."/>
            <person name="Submissions S."/>
        </authorList>
    </citation>
    <scope>NUCLEOTIDE SEQUENCE [LARGE SCALE GENOMIC DNA]</scope>
    <source>
        <strain evidence="5">GAS369</strain>
    </source>
</reference>
<dbReference type="Proteomes" id="UP000243904">
    <property type="component" value="Chromosome I"/>
</dbReference>
<gene>
    <name evidence="4" type="ORF">SAMN05444158_2752</name>
</gene>
<keyword evidence="3" id="KW-0503">Monooxygenase</keyword>
<accession>A0A1H1TZQ4</accession>
<dbReference type="RefSeq" id="WP_146687633.1">
    <property type="nucleotide sequence ID" value="NZ_LT629750.1"/>
</dbReference>
<organism evidence="4 5">
    <name type="scientific">Bradyrhizobium canariense</name>
    <dbReference type="NCBI Taxonomy" id="255045"/>
    <lineage>
        <taxon>Bacteria</taxon>
        <taxon>Pseudomonadati</taxon>
        <taxon>Pseudomonadota</taxon>
        <taxon>Alphaproteobacteria</taxon>
        <taxon>Hyphomicrobiales</taxon>
        <taxon>Nitrobacteraceae</taxon>
        <taxon>Bradyrhizobium</taxon>
    </lineage>
</organism>
<dbReference type="PANTHER" id="PTHR46696">
    <property type="entry name" value="P450, PUTATIVE (EUROFUNG)-RELATED"/>
    <property type="match status" value="1"/>
</dbReference>
<dbReference type="CDD" id="cd11037">
    <property type="entry name" value="CYP199A2-like"/>
    <property type="match status" value="1"/>
</dbReference>
<dbReference type="GO" id="GO:0004497">
    <property type="term" value="F:monooxygenase activity"/>
    <property type="evidence" value="ECO:0007669"/>
    <property type="project" value="UniProtKB-KW"/>
</dbReference>
<dbReference type="InterPro" id="IPR002397">
    <property type="entry name" value="Cyt_P450_B"/>
</dbReference>
<dbReference type="InterPro" id="IPR017972">
    <property type="entry name" value="Cyt_P450_CS"/>
</dbReference>
<dbReference type="InterPro" id="IPR001128">
    <property type="entry name" value="Cyt_P450"/>
</dbReference>
<evidence type="ECO:0000256" key="1">
    <source>
        <dbReference type="ARBA" id="ARBA00001971"/>
    </source>
</evidence>
<dbReference type="Pfam" id="PF00067">
    <property type="entry name" value="p450"/>
    <property type="match status" value="1"/>
</dbReference>
<evidence type="ECO:0000256" key="2">
    <source>
        <dbReference type="ARBA" id="ARBA00010617"/>
    </source>
</evidence>
<protein>
    <recommendedName>
        <fullName evidence="6">Cytochrome P450</fullName>
    </recommendedName>
</protein>
<dbReference type="PRINTS" id="PR00359">
    <property type="entry name" value="BP450"/>
</dbReference>
<dbReference type="GO" id="GO:0020037">
    <property type="term" value="F:heme binding"/>
    <property type="evidence" value="ECO:0007669"/>
    <property type="project" value="InterPro"/>
</dbReference>
<sequence>MSMEATVDRPVSTIDPFSHAFLSDPYPHHEAMREAGPVVWLEHYGIWAMARHQEVRDALTDWQTYCSGAGVGLSDFRKEPPWRPPSIILEADPPLHTRTRAVLTRILSPAAINILRETFAREAEALVDRLLEQREFDGVADLAEAYPLKVFPDAVGISEEGRENLLPYGSMVFNSFGPRNDLFDKAMANAGPVRDWIMSKCSRAALAPSGLGMRIFEAVDAGELSEAEAGMLVRSFLSAGIDTTVYGLGNALYCFASNPEQWTILRESPNLIRGSFEEVLRFEAPVQTFFRTTTKAVDVGGVHIGDGEKVLLFLAAANRDPRRWDKPDTFDVRRRATGHMTFGTGIHGCVGQAVARLESEAIFGALARRVASFEMTGQPERRLNNTLRGLDTLPLRVVPV</sequence>